<dbReference type="Gene3D" id="2.20.25.110">
    <property type="entry name" value="S-adenosyl-L-methionine-dependent methyltransferases"/>
    <property type="match status" value="1"/>
</dbReference>
<dbReference type="GO" id="GO:0008168">
    <property type="term" value="F:methyltransferase activity"/>
    <property type="evidence" value="ECO:0007669"/>
    <property type="project" value="UniProtKB-KW"/>
</dbReference>
<evidence type="ECO:0000256" key="1">
    <source>
        <dbReference type="ARBA" id="ARBA00022679"/>
    </source>
</evidence>
<dbReference type="InterPro" id="IPR029063">
    <property type="entry name" value="SAM-dependent_MTases_sf"/>
</dbReference>
<dbReference type="SUPFAM" id="SSF53335">
    <property type="entry name" value="S-adenosyl-L-methionine-dependent methyltransferases"/>
    <property type="match status" value="1"/>
</dbReference>
<dbReference type="Proteomes" id="UP000713880">
    <property type="component" value="Unassembled WGS sequence"/>
</dbReference>
<dbReference type="PANTHER" id="PTHR43861">
    <property type="entry name" value="TRANS-ACONITATE 2-METHYLTRANSFERASE-RELATED"/>
    <property type="match status" value="1"/>
</dbReference>
<comment type="caution">
    <text evidence="2">The sequence shown here is derived from an EMBL/GenBank/DDBJ whole genome shotgun (WGS) entry which is preliminary data.</text>
</comment>
<accession>A0A939BAR5</accession>
<reference evidence="2" key="2">
    <citation type="journal article" date="2021" name="Sci. Rep.">
        <title>The distribution of antibiotic resistance genes in chicken gut microbiota commensals.</title>
        <authorList>
            <person name="Juricova H."/>
            <person name="Matiasovicova J."/>
            <person name="Kubasova T."/>
            <person name="Cejkova D."/>
            <person name="Rychlik I."/>
        </authorList>
    </citation>
    <scope>NUCLEOTIDE SEQUENCE</scope>
    <source>
        <strain evidence="2">An420c</strain>
    </source>
</reference>
<name>A0A939BAR5_9CLOT</name>
<dbReference type="Gene3D" id="3.40.50.150">
    <property type="entry name" value="Vaccinia Virus protein VP39"/>
    <property type="match status" value="1"/>
</dbReference>
<dbReference type="EMBL" id="JACJLV010000001">
    <property type="protein sequence ID" value="MBM6825609.1"/>
    <property type="molecule type" value="Genomic_DNA"/>
</dbReference>
<evidence type="ECO:0000313" key="3">
    <source>
        <dbReference type="Proteomes" id="UP000713880"/>
    </source>
</evidence>
<dbReference type="InterPro" id="IPR041698">
    <property type="entry name" value="Methyltransf_25"/>
</dbReference>
<dbReference type="AlphaFoldDB" id="A0A939BAR5"/>
<keyword evidence="2" id="KW-0489">Methyltransferase</keyword>
<organism evidence="2 3">
    <name type="scientific">Mordavella massiliensis</name>
    <dbReference type="NCBI Taxonomy" id="1871024"/>
    <lineage>
        <taxon>Bacteria</taxon>
        <taxon>Bacillati</taxon>
        <taxon>Bacillota</taxon>
        <taxon>Clostridia</taxon>
        <taxon>Eubacteriales</taxon>
        <taxon>Clostridiaceae</taxon>
        <taxon>Mordavella</taxon>
    </lineage>
</organism>
<keyword evidence="3" id="KW-1185">Reference proteome</keyword>
<dbReference type="Pfam" id="PF13649">
    <property type="entry name" value="Methyltransf_25"/>
    <property type="match status" value="1"/>
</dbReference>
<proteinExistence type="predicted"/>
<dbReference type="CDD" id="cd02440">
    <property type="entry name" value="AdoMet_MTases"/>
    <property type="match status" value="1"/>
</dbReference>
<protein>
    <submittedName>
        <fullName evidence="2">Class I SAM-dependent methyltransferase</fullName>
    </submittedName>
</protein>
<dbReference type="RefSeq" id="WP_204907675.1">
    <property type="nucleotide sequence ID" value="NZ_JACJLV010000001.1"/>
</dbReference>
<evidence type="ECO:0000313" key="2">
    <source>
        <dbReference type="EMBL" id="MBM6825609.1"/>
    </source>
</evidence>
<keyword evidence="1" id="KW-0808">Transferase</keyword>
<reference evidence="2" key="1">
    <citation type="submission" date="2020-08" db="EMBL/GenBank/DDBJ databases">
        <authorList>
            <person name="Cejkova D."/>
            <person name="Kubasova T."/>
            <person name="Jahodarova E."/>
            <person name="Rychlik I."/>
        </authorList>
    </citation>
    <scope>NUCLEOTIDE SEQUENCE</scope>
    <source>
        <strain evidence="2">An420c</strain>
    </source>
</reference>
<sequence>MESYTSFAEVYDQFMDNVPYEAWADFLQEILQKEGIRDGLVLDLGCGTGSMTEALAARGYDMIGVDNSEEMLEIAMEKRVETGHDILYLQQDMQAFELYGTVRAVISVCDCVNYLTDPEELEEVFRLVNNYLDPEGIFIFDFNTPYKYRELLGDTTIAENRENASFIWDNYYYEEEKINEYELTLFIREEGEEYYRRYQETHFQRAYTLEEIRELLTRAGLCYLAAFDNYTGNAPSKDSERICVVAREQGKTWKPEKEEKETQKGTKRNE</sequence>
<dbReference type="GO" id="GO:0032259">
    <property type="term" value="P:methylation"/>
    <property type="evidence" value="ECO:0007669"/>
    <property type="project" value="UniProtKB-KW"/>
</dbReference>
<gene>
    <name evidence="2" type="ORF">H6A13_00620</name>
</gene>